<evidence type="ECO:0000313" key="6">
    <source>
        <dbReference type="EMBL" id="GLD69123.1"/>
    </source>
</evidence>
<keyword evidence="2" id="KW-0963">Cytoplasm</keyword>
<feature type="domain" description="Cytohesin Ubiquitin Protein Inducing" evidence="5">
    <location>
        <begin position="47"/>
        <end position="123"/>
    </location>
</feature>
<comment type="subcellular location">
    <subcellularLocation>
        <location evidence="1">Cytoplasm</location>
    </subcellularLocation>
</comment>
<dbReference type="AlphaFoldDB" id="A0AAD3RHD5"/>
<dbReference type="PANTHER" id="PTHR16093">
    <property type="entry name" value="COILED-COIL DOMAIN-CONTAINING PROTEIN 120 FAMILY MEMBER"/>
    <property type="match status" value="1"/>
</dbReference>
<dbReference type="EMBL" id="BRZM01000171">
    <property type="protein sequence ID" value="GLD69123.1"/>
    <property type="molecule type" value="Genomic_DNA"/>
</dbReference>
<dbReference type="GO" id="GO:0005737">
    <property type="term" value="C:cytoplasm"/>
    <property type="evidence" value="ECO:0007669"/>
    <property type="project" value="UniProtKB-SubCell"/>
</dbReference>
<name>A0AAD3RHD5_LATJO</name>
<dbReference type="Pfam" id="PF11819">
    <property type="entry name" value="CUPID"/>
    <property type="match status" value="1"/>
</dbReference>
<sequence>EPSYKVSECVWGGEQESSSEEGGGGVTWETPAMEVKGQLIPAPDPLTCPDRKQRERMAELQERRRSLQVLLSTRLAELRRICLEEAELTGAVPSDFPLEAGEKPPCVRRRGGASRHGNRKCRAEEDDSQRS</sequence>
<organism evidence="6 7">
    <name type="scientific">Lates japonicus</name>
    <name type="common">Japanese lates</name>
    <dbReference type="NCBI Taxonomy" id="270547"/>
    <lineage>
        <taxon>Eukaryota</taxon>
        <taxon>Metazoa</taxon>
        <taxon>Chordata</taxon>
        <taxon>Craniata</taxon>
        <taxon>Vertebrata</taxon>
        <taxon>Euteleostomi</taxon>
        <taxon>Actinopterygii</taxon>
        <taxon>Neopterygii</taxon>
        <taxon>Teleostei</taxon>
        <taxon>Neoteleostei</taxon>
        <taxon>Acanthomorphata</taxon>
        <taxon>Carangaria</taxon>
        <taxon>Carangaria incertae sedis</taxon>
        <taxon>Centropomidae</taxon>
        <taxon>Lates</taxon>
    </lineage>
</organism>
<reference evidence="6" key="1">
    <citation type="submission" date="2022-08" db="EMBL/GenBank/DDBJ databases">
        <title>Genome sequencing of akame (Lates japonicus).</title>
        <authorList>
            <person name="Hashiguchi Y."/>
            <person name="Takahashi H."/>
        </authorList>
    </citation>
    <scope>NUCLEOTIDE SEQUENCE</scope>
    <source>
        <strain evidence="6">Kochi</strain>
    </source>
</reference>
<gene>
    <name evidence="6" type="ORF">AKAME5_002043600</name>
</gene>
<evidence type="ECO:0000256" key="4">
    <source>
        <dbReference type="SAM" id="MobiDB-lite"/>
    </source>
</evidence>
<protein>
    <recommendedName>
        <fullName evidence="5">Cytohesin Ubiquitin Protein Inducing domain-containing protein</fullName>
    </recommendedName>
</protein>
<evidence type="ECO:0000313" key="7">
    <source>
        <dbReference type="Proteomes" id="UP001279410"/>
    </source>
</evidence>
<keyword evidence="7" id="KW-1185">Reference proteome</keyword>
<feature type="non-terminal residue" evidence="6">
    <location>
        <position position="1"/>
    </location>
</feature>
<feature type="region of interest" description="Disordered" evidence="4">
    <location>
        <begin position="92"/>
        <end position="131"/>
    </location>
</feature>
<dbReference type="PANTHER" id="PTHR16093:SF5">
    <property type="entry name" value="COILED-COIL DOMAIN-CONTAINING PROTEIN 120"/>
    <property type="match status" value="1"/>
</dbReference>
<feature type="region of interest" description="Disordered" evidence="4">
    <location>
        <begin position="1"/>
        <end position="28"/>
    </location>
</feature>
<evidence type="ECO:0000256" key="3">
    <source>
        <dbReference type="ARBA" id="ARBA00023054"/>
    </source>
</evidence>
<evidence type="ECO:0000259" key="5">
    <source>
        <dbReference type="Pfam" id="PF11819"/>
    </source>
</evidence>
<evidence type="ECO:0000256" key="1">
    <source>
        <dbReference type="ARBA" id="ARBA00004496"/>
    </source>
</evidence>
<feature type="non-terminal residue" evidence="6">
    <location>
        <position position="131"/>
    </location>
</feature>
<evidence type="ECO:0000256" key="2">
    <source>
        <dbReference type="ARBA" id="ARBA00022490"/>
    </source>
</evidence>
<feature type="compositionally biased region" description="Basic residues" evidence="4">
    <location>
        <begin position="106"/>
        <end position="120"/>
    </location>
</feature>
<dbReference type="Proteomes" id="UP001279410">
    <property type="component" value="Unassembled WGS sequence"/>
</dbReference>
<dbReference type="InterPro" id="IPR021774">
    <property type="entry name" value="CUPID"/>
</dbReference>
<proteinExistence type="predicted"/>
<dbReference type="InterPro" id="IPR043447">
    <property type="entry name" value="CCDC120/INAVA"/>
</dbReference>
<accession>A0AAD3RHD5</accession>
<keyword evidence="3" id="KW-0175">Coiled coil</keyword>
<comment type="caution">
    <text evidence="6">The sequence shown here is derived from an EMBL/GenBank/DDBJ whole genome shotgun (WGS) entry which is preliminary data.</text>
</comment>